<dbReference type="AlphaFoldDB" id="A0A9X1SKE5"/>
<sequence length="347" mass="37058">MSPAIQLAQSVAWLGQMQQPMPGPAETRMIPLAFLFLLGLLAFGFLAGLLATIFGRWKVLAALLLCGAFGLVGMVLVAYLALPVRVEHAEVTSYYDASPQVADTNIAYGPAPKVSPAPPIELPPPASAGDSSATNATLVKAVGGALFDAFVKPAVDSAVDAGASKIIPPGRPEWVDQEPESRDGVDYVSISTGPYTSSTECYKVLKSLTNEAVQEQTARLLGSETKAARVPLDEQFIADHIYLQTYKESLDTTVGPMQQWHAHLQFNDQYRSEVERRWMQVQQSTRLTYAGALFAGVLAVLSILYGALSYNAATGGRHQARLQTVAGAAILGVVGGAILLTQWFPPV</sequence>
<protein>
    <submittedName>
        <fullName evidence="2">Uncharacterized protein</fullName>
    </submittedName>
</protein>
<evidence type="ECO:0000313" key="3">
    <source>
        <dbReference type="Proteomes" id="UP001139103"/>
    </source>
</evidence>
<keyword evidence="1" id="KW-0812">Transmembrane</keyword>
<dbReference type="RefSeq" id="WP_230220149.1">
    <property type="nucleotide sequence ID" value="NZ_JAJKFT010000010.1"/>
</dbReference>
<evidence type="ECO:0000256" key="1">
    <source>
        <dbReference type="SAM" id="Phobius"/>
    </source>
</evidence>
<comment type="caution">
    <text evidence="2">The sequence shown here is derived from an EMBL/GenBank/DDBJ whole genome shotgun (WGS) entry which is preliminary data.</text>
</comment>
<dbReference type="EMBL" id="JAJKFT010000010">
    <property type="protein sequence ID" value="MCC9629669.1"/>
    <property type="molecule type" value="Genomic_DNA"/>
</dbReference>
<keyword evidence="1" id="KW-0472">Membrane</keyword>
<reference evidence="2" key="1">
    <citation type="submission" date="2021-11" db="EMBL/GenBank/DDBJ databases">
        <title>Genome sequence.</title>
        <authorList>
            <person name="Sun Q."/>
        </authorList>
    </citation>
    <scope>NUCLEOTIDE SEQUENCE</scope>
    <source>
        <strain evidence="2">JC732</strain>
    </source>
</reference>
<organism evidence="2 3">
    <name type="scientific">Blastopirellula sediminis</name>
    <dbReference type="NCBI Taxonomy" id="2894196"/>
    <lineage>
        <taxon>Bacteria</taxon>
        <taxon>Pseudomonadati</taxon>
        <taxon>Planctomycetota</taxon>
        <taxon>Planctomycetia</taxon>
        <taxon>Pirellulales</taxon>
        <taxon>Pirellulaceae</taxon>
        <taxon>Blastopirellula</taxon>
    </lineage>
</organism>
<dbReference type="SUPFAM" id="SSF103473">
    <property type="entry name" value="MFS general substrate transporter"/>
    <property type="match status" value="1"/>
</dbReference>
<feature type="transmembrane region" description="Helical" evidence="1">
    <location>
        <begin position="289"/>
        <end position="313"/>
    </location>
</feature>
<feature type="transmembrane region" description="Helical" evidence="1">
    <location>
        <begin position="29"/>
        <end position="52"/>
    </location>
</feature>
<gene>
    <name evidence="2" type="ORF">LOC68_14850</name>
</gene>
<feature type="transmembrane region" description="Helical" evidence="1">
    <location>
        <begin position="325"/>
        <end position="344"/>
    </location>
</feature>
<dbReference type="Proteomes" id="UP001139103">
    <property type="component" value="Unassembled WGS sequence"/>
</dbReference>
<dbReference type="InterPro" id="IPR036259">
    <property type="entry name" value="MFS_trans_sf"/>
</dbReference>
<proteinExistence type="predicted"/>
<evidence type="ECO:0000313" key="2">
    <source>
        <dbReference type="EMBL" id="MCC9629669.1"/>
    </source>
</evidence>
<name>A0A9X1SKE5_9BACT</name>
<keyword evidence="3" id="KW-1185">Reference proteome</keyword>
<accession>A0A9X1SKE5</accession>
<feature type="transmembrane region" description="Helical" evidence="1">
    <location>
        <begin position="59"/>
        <end position="82"/>
    </location>
</feature>
<keyword evidence="1" id="KW-1133">Transmembrane helix</keyword>